<accession>A0ABU2SW48</accession>
<dbReference type="PRINTS" id="PR00420">
    <property type="entry name" value="RNGMNOXGNASE"/>
</dbReference>
<evidence type="ECO:0000256" key="5">
    <source>
        <dbReference type="ARBA" id="ARBA00023033"/>
    </source>
</evidence>
<dbReference type="PANTHER" id="PTHR13789:SF318">
    <property type="entry name" value="GERANYLGERANYL DIPHOSPHATE REDUCTASE"/>
    <property type="match status" value="1"/>
</dbReference>
<dbReference type="InterPro" id="IPR002938">
    <property type="entry name" value="FAD-bd"/>
</dbReference>
<reference evidence="8" key="1">
    <citation type="submission" date="2024-05" db="EMBL/GenBank/DDBJ databases">
        <title>30 novel species of actinomycetes from the DSMZ collection.</title>
        <authorList>
            <person name="Nouioui I."/>
        </authorList>
    </citation>
    <scope>NUCLEOTIDE SEQUENCE</scope>
    <source>
        <strain evidence="8">DSM 40473</strain>
    </source>
</reference>
<organism evidence="8 9">
    <name type="scientific">Streptomyces hesseae</name>
    <dbReference type="NCBI Taxonomy" id="3075519"/>
    <lineage>
        <taxon>Bacteria</taxon>
        <taxon>Bacillati</taxon>
        <taxon>Actinomycetota</taxon>
        <taxon>Actinomycetes</taxon>
        <taxon>Kitasatosporales</taxon>
        <taxon>Streptomycetaceae</taxon>
        <taxon>Streptomyces</taxon>
    </lineage>
</organism>
<comment type="cofactor">
    <cofactor evidence="1">
        <name>FAD</name>
        <dbReference type="ChEBI" id="CHEBI:57692"/>
    </cofactor>
</comment>
<feature type="compositionally biased region" description="Basic and acidic residues" evidence="6">
    <location>
        <begin position="358"/>
        <end position="371"/>
    </location>
</feature>
<feature type="region of interest" description="Disordered" evidence="6">
    <location>
        <begin position="349"/>
        <end position="371"/>
    </location>
</feature>
<feature type="domain" description="FAD-binding" evidence="7">
    <location>
        <begin position="7"/>
        <end position="345"/>
    </location>
</feature>
<evidence type="ECO:0000256" key="6">
    <source>
        <dbReference type="SAM" id="MobiDB-lite"/>
    </source>
</evidence>
<comment type="caution">
    <text evidence="8">The sequence shown here is derived from an EMBL/GenBank/DDBJ whole genome shotgun (WGS) entry which is preliminary data.</text>
</comment>
<dbReference type="InterPro" id="IPR036188">
    <property type="entry name" value="FAD/NAD-bd_sf"/>
</dbReference>
<evidence type="ECO:0000256" key="1">
    <source>
        <dbReference type="ARBA" id="ARBA00001974"/>
    </source>
</evidence>
<name>A0ABU2SW48_9ACTN</name>
<dbReference type="PANTHER" id="PTHR13789">
    <property type="entry name" value="MONOOXYGENASE"/>
    <property type="match status" value="1"/>
</dbReference>
<evidence type="ECO:0000256" key="4">
    <source>
        <dbReference type="ARBA" id="ARBA00023002"/>
    </source>
</evidence>
<keyword evidence="2" id="KW-0285">Flavoprotein</keyword>
<evidence type="ECO:0000256" key="3">
    <source>
        <dbReference type="ARBA" id="ARBA00022827"/>
    </source>
</evidence>
<dbReference type="Pfam" id="PF01494">
    <property type="entry name" value="FAD_binding_3"/>
    <property type="match status" value="1"/>
</dbReference>
<dbReference type="Gene3D" id="3.50.50.60">
    <property type="entry name" value="FAD/NAD(P)-binding domain"/>
    <property type="match status" value="1"/>
</dbReference>
<keyword evidence="9" id="KW-1185">Reference proteome</keyword>
<dbReference type="InterPro" id="IPR050493">
    <property type="entry name" value="FAD-dep_Monooxygenase_BioMet"/>
</dbReference>
<dbReference type="GO" id="GO:0004497">
    <property type="term" value="F:monooxygenase activity"/>
    <property type="evidence" value="ECO:0007669"/>
    <property type="project" value="UniProtKB-KW"/>
</dbReference>
<proteinExistence type="predicted"/>
<evidence type="ECO:0000313" key="9">
    <source>
        <dbReference type="Proteomes" id="UP001180531"/>
    </source>
</evidence>
<gene>
    <name evidence="8" type="ORF">RM609_24605</name>
</gene>
<evidence type="ECO:0000256" key="2">
    <source>
        <dbReference type="ARBA" id="ARBA00022630"/>
    </source>
</evidence>
<protein>
    <submittedName>
        <fullName evidence="8">FAD-dependent monooxygenase</fullName>
    </submittedName>
</protein>
<dbReference type="RefSeq" id="WP_311613719.1">
    <property type="nucleotide sequence ID" value="NZ_JAVRFI010000018.1"/>
</dbReference>
<evidence type="ECO:0000259" key="7">
    <source>
        <dbReference type="Pfam" id="PF01494"/>
    </source>
</evidence>
<sequence length="403" mass="42412">MERKRTAVVAGGGIGGLAAAAALAGAGLDVTVIERTGHIGDVGSGLMVYANGVRAIDAISPRLGERVRASGHPTVPGDVRLLMDSAGNTLSEEPIGDMGERLGAPQIPILRTALQTALLDEALAAGAVLRLGTAVEGHTGRADGVSVRLSDGNTLEADLLVAADGIKSVIRREMLGDGAPTYRGYTSVRGRTTGTPLYPRPFVANGRGIQLFVAPVGGDTMYWAAKITAEPGVWPAKGRDVALKELVAALDGWHEPFVRLILDADPQDVAVTDIHDRDPAPHWVDGRVALLGDAAHPMVPAMGQGANMALEDAVVLAAALGAHQDVDTALRVYQDQRLERTSAVVLHSRRQGALDQGASRDEERARNDFMRSHGRKDEAIFDVVAWRPQDIRLEAAQPLPAAG</sequence>
<evidence type="ECO:0000313" key="8">
    <source>
        <dbReference type="EMBL" id="MDT0452240.1"/>
    </source>
</evidence>
<keyword evidence="5 8" id="KW-0503">Monooxygenase</keyword>
<keyword evidence="3" id="KW-0274">FAD</keyword>
<keyword evidence="4" id="KW-0560">Oxidoreductase</keyword>
<dbReference type="Proteomes" id="UP001180531">
    <property type="component" value="Unassembled WGS sequence"/>
</dbReference>
<dbReference type="SUPFAM" id="SSF51905">
    <property type="entry name" value="FAD/NAD(P)-binding domain"/>
    <property type="match status" value="1"/>
</dbReference>
<dbReference type="EMBL" id="JAVRFI010000018">
    <property type="protein sequence ID" value="MDT0452240.1"/>
    <property type="molecule type" value="Genomic_DNA"/>
</dbReference>